<keyword evidence="2" id="KW-1185">Reference proteome</keyword>
<dbReference type="Gramene" id="OB06G17960.1">
    <property type="protein sequence ID" value="OB06G17960.1"/>
    <property type="gene ID" value="OB06G17960"/>
</dbReference>
<evidence type="ECO:0000313" key="1">
    <source>
        <dbReference type="EnsemblPlants" id="OB06G17960.1"/>
    </source>
</evidence>
<reference evidence="1" key="2">
    <citation type="submission" date="2013-04" db="UniProtKB">
        <authorList>
            <consortium name="EnsemblPlants"/>
        </authorList>
    </citation>
    <scope>IDENTIFICATION</scope>
</reference>
<accession>J3MCQ2</accession>
<evidence type="ECO:0000313" key="2">
    <source>
        <dbReference type="Proteomes" id="UP000006038"/>
    </source>
</evidence>
<dbReference type="HOGENOM" id="CLU_1167426_0_0_1"/>
<organism evidence="1">
    <name type="scientific">Oryza brachyantha</name>
    <name type="common">malo sina</name>
    <dbReference type="NCBI Taxonomy" id="4533"/>
    <lineage>
        <taxon>Eukaryota</taxon>
        <taxon>Viridiplantae</taxon>
        <taxon>Streptophyta</taxon>
        <taxon>Embryophyta</taxon>
        <taxon>Tracheophyta</taxon>
        <taxon>Spermatophyta</taxon>
        <taxon>Magnoliopsida</taxon>
        <taxon>Liliopsida</taxon>
        <taxon>Poales</taxon>
        <taxon>Poaceae</taxon>
        <taxon>BOP clade</taxon>
        <taxon>Oryzoideae</taxon>
        <taxon>Oryzeae</taxon>
        <taxon>Oryzinae</taxon>
        <taxon>Oryza</taxon>
    </lineage>
</organism>
<sequence>MARSGHKLTAHRKPNRAGPKRPDFSVYAFPMVLSCILRCSIVCSFHASQKPSRPRTPSFGFCIYQCSVVYSVDVSQKPSNPRKPRMPSPSSIFSSGLQQSISGTLNPLHSHHTTVLHPPTKAPQAAAMSLTSTTISSASAFASTVPPCHSVLHHRRRPRFSPPLPALSALPSPPVQVLPALPSSTTGGLQFPLPPPLSIITCTVPLFSLLPPSISLGVIEEFSQLKTESKSIGLFSLV</sequence>
<dbReference type="PROSITE" id="PS51257">
    <property type="entry name" value="PROKAR_LIPOPROTEIN"/>
    <property type="match status" value="1"/>
</dbReference>
<dbReference type="AlphaFoldDB" id="J3MCQ2"/>
<protein>
    <submittedName>
        <fullName evidence="1">Uncharacterized protein</fullName>
    </submittedName>
</protein>
<reference evidence="1" key="1">
    <citation type="journal article" date="2013" name="Nat. Commun.">
        <title>Whole-genome sequencing of Oryza brachyantha reveals mechanisms underlying Oryza genome evolution.</title>
        <authorList>
            <person name="Chen J."/>
            <person name="Huang Q."/>
            <person name="Gao D."/>
            <person name="Wang J."/>
            <person name="Lang Y."/>
            <person name="Liu T."/>
            <person name="Li B."/>
            <person name="Bai Z."/>
            <person name="Luis Goicoechea J."/>
            <person name="Liang C."/>
            <person name="Chen C."/>
            <person name="Zhang W."/>
            <person name="Sun S."/>
            <person name="Liao Y."/>
            <person name="Zhang X."/>
            <person name="Yang L."/>
            <person name="Song C."/>
            <person name="Wang M."/>
            <person name="Shi J."/>
            <person name="Liu G."/>
            <person name="Liu J."/>
            <person name="Zhou H."/>
            <person name="Zhou W."/>
            <person name="Yu Q."/>
            <person name="An N."/>
            <person name="Chen Y."/>
            <person name="Cai Q."/>
            <person name="Wang B."/>
            <person name="Liu B."/>
            <person name="Min J."/>
            <person name="Huang Y."/>
            <person name="Wu H."/>
            <person name="Li Z."/>
            <person name="Zhang Y."/>
            <person name="Yin Y."/>
            <person name="Song W."/>
            <person name="Jiang J."/>
            <person name="Jackson S.A."/>
            <person name="Wing R.A."/>
            <person name="Wang J."/>
            <person name="Chen M."/>
        </authorList>
    </citation>
    <scope>NUCLEOTIDE SEQUENCE [LARGE SCALE GENOMIC DNA]</scope>
    <source>
        <strain evidence="1">cv. IRGC 101232</strain>
    </source>
</reference>
<proteinExistence type="predicted"/>
<dbReference type="Proteomes" id="UP000006038">
    <property type="component" value="Chromosome 6"/>
</dbReference>
<dbReference type="EnsemblPlants" id="OB06G17960.1">
    <property type="protein sequence ID" value="OB06G17960.1"/>
    <property type="gene ID" value="OB06G17960"/>
</dbReference>
<name>J3MCQ2_ORYBR</name>